<organism evidence="2 3">
    <name type="scientific">Dreissena polymorpha</name>
    <name type="common">Zebra mussel</name>
    <name type="synonym">Mytilus polymorpha</name>
    <dbReference type="NCBI Taxonomy" id="45954"/>
    <lineage>
        <taxon>Eukaryota</taxon>
        <taxon>Metazoa</taxon>
        <taxon>Spiralia</taxon>
        <taxon>Lophotrochozoa</taxon>
        <taxon>Mollusca</taxon>
        <taxon>Bivalvia</taxon>
        <taxon>Autobranchia</taxon>
        <taxon>Heteroconchia</taxon>
        <taxon>Euheterodonta</taxon>
        <taxon>Imparidentia</taxon>
        <taxon>Neoheterodontei</taxon>
        <taxon>Myida</taxon>
        <taxon>Dreissenoidea</taxon>
        <taxon>Dreissenidae</taxon>
        <taxon>Dreissena</taxon>
    </lineage>
</organism>
<dbReference type="AlphaFoldDB" id="A0A9D4D1R6"/>
<keyword evidence="3" id="KW-1185">Reference proteome</keyword>
<evidence type="ECO:0000256" key="1">
    <source>
        <dbReference type="SAM" id="MobiDB-lite"/>
    </source>
</evidence>
<name>A0A9D4D1R6_DREPO</name>
<feature type="compositionally biased region" description="Basic and acidic residues" evidence="1">
    <location>
        <begin position="1"/>
        <end position="12"/>
    </location>
</feature>
<accession>A0A9D4D1R6</accession>
<dbReference type="EMBL" id="JAIWYP010000011">
    <property type="protein sequence ID" value="KAH3736279.1"/>
    <property type="molecule type" value="Genomic_DNA"/>
</dbReference>
<sequence>MVRKDHQDKKNASDTPRTKTQKLLRTFTKKDVKISLVGYQVLLESLRKKYKDKRASSKADIRKSLCNRTIKKYRLKTQIYEIGIRPTRHKTRKTGYNSLTKRIAEKVHQF</sequence>
<dbReference type="Proteomes" id="UP000828390">
    <property type="component" value="Unassembled WGS sequence"/>
</dbReference>
<reference evidence="2" key="1">
    <citation type="journal article" date="2019" name="bioRxiv">
        <title>The Genome of the Zebra Mussel, Dreissena polymorpha: A Resource for Invasive Species Research.</title>
        <authorList>
            <person name="McCartney M.A."/>
            <person name="Auch B."/>
            <person name="Kono T."/>
            <person name="Mallez S."/>
            <person name="Zhang Y."/>
            <person name="Obille A."/>
            <person name="Becker A."/>
            <person name="Abrahante J.E."/>
            <person name="Garbe J."/>
            <person name="Badalamenti J.P."/>
            <person name="Herman A."/>
            <person name="Mangelson H."/>
            <person name="Liachko I."/>
            <person name="Sullivan S."/>
            <person name="Sone E.D."/>
            <person name="Koren S."/>
            <person name="Silverstein K.A.T."/>
            <person name="Beckman K.B."/>
            <person name="Gohl D.M."/>
        </authorList>
    </citation>
    <scope>NUCLEOTIDE SEQUENCE</scope>
    <source>
        <strain evidence="2">Duluth1</strain>
        <tissue evidence="2">Whole animal</tissue>
    </source>
</reference>
<evidence type="ECO:0000313" key="2">
    <source>
        <dbReference type="EMBL" id="KAH3736279.1"/>
    </source>
</evidence>
<proteinExistence type="predicted"/>
<comment type="caution">
    <text evidence="2">The sequence shown here is derived from an EMBL/GenBank/DDBJ whole genome shotgun (WGS) entry which is preliminary data.</text>
</comment>
<protein>
    <submittedName>
        <fullName evidence="2">Uncharacterized protein</fullName>
    </submittedName>
</protein>
<feature type="region of interest" description="Disordered" evidence="1">
    <location>
        <begin position="1"/>
        <end position="20"/>
    </location>
</feature>
<gene>
    <name evidence="2" type="ORF">DPMN_042842</name>
</gene>
<evidence type="ECO:0000313" key="3">
    <source>
        <dbReference type="Proteomes" id="UP000828390"/>
    </source>
</evidence>
<reference evidence="2" key="2">
    <citation type="submission" date="2020-11" db="EMBL/GenBank/DDBJ databases">
        <authorList>
            <person name="McCartney M.A."/>
            <person name="Auch B."/>
            <person name="Kono T."/>
            <person name="Mallez S."/>
            <person name="Becker A."/>
            <person name="Gohl D.M."/>
            <person name="Silverstein K.A.T."/>
            <person name="Koren S."/>
            <person name="Bechman K.B."/>
            <person name="Herman A."/>
            <person name="Abrahante J.E."/>
            <person name="Garbe J."/>
        </authorList>
    </citation>
    <scope>NUCLEOTIDE SEQUENCE</scope>
    <source>
        <strain evidence="2">Duluth1</strain>
        <tissue evidence="2">Whole animal</tissue>
    </source>
</reference>